<dbReference type="InterPro" id="IPR038967">
    <property type="entry name" value="Dsc4-like"/>
</dbReference>
<feature type="compositionally biased region" description="Basic and acidic residues" evidence="1">
    <location>
        <begin position="252"/>
        <end position="265"/>
    </location>
</feature>
<evidence type="ECO:0000259" key="3">
    <source>
        <dbReference type="Pfam" id="PF08508"/>
    </source>
</evidence>
<evidence type="ECO:0000313" key="4">
    <source>
        <dbReference type="EMBL" id="KIN04042.1"/>
    </source>
</evidence>
<organism evidence="4 5">
    <name type="scientific">Oidiodendron maius (strain Zn)</name>
    <dbReference type="NCBI Taxonomy" id="913774"/>
    <lineage>
        <taxon>Eukaryota</taxon>
        <taxon>Fungi</taxon>
        <taxon>Dikarya</taxon>
        <taxon>Ascomycota</taxon>
        <taxon>Pezizomycotina</taxon>
        <taxon>Leotiomycetes</taxon>
        <taxon>Leotiomycetes incertae sedis</taxon>
        <taxon>Myxotrichaceae</taxon>
        <taxon>Oidiodendron</taxon>
    </lineage>
</organism>
<evidence type="ECO:0000313" key="5">
    <source>
        <dbReference type="Proteomes" id="UP000054321"/>
    </source>
</evidence>
<feature type="compositionally biased region" description="Pro residues" evidence="1">
    <location>
        <begin position="1"/>
        <end position="10"/>
    </location>
</feature>
<dbReference type="GO" id="GO:0044695">
    <property type="term" value="C:Dsc E3 ubiquitin ligase complex"/>
    <property type="evidence" value="ECO:0007669"/>
    <property type="project" value="InterPro"/>
</dbReference>
<reference evidence="4 5" key="1">
    <citation type="submission" date="2014-04" db="EMBL/GenBank/DDBJ databases">
        <authorList>
            <consortium name="DOE Joint Genome Institute"/>
            <person name="Kuo A."/>
            <person name="Martino E."/>
            <person name="Perotto S."/>
            <person name="Kohler A."/>
            <person name="Nagy L.G."/>
            <person name="Floudas D."/>
            <person name="Copeland A."/>
            <person name="Barry K.W."/>
            <person name="Cichocki N."/>
            <person name="Veneault-Fourrey C."/>
            <person name="LaButti K."/>
            <person name="Lindquist E.A."/>
            <person name="Lipzen A."/>
            <person name="Lundell T."/>
            <person name="Morin E."/>
            <person name="Murat C."/>
            <person name="Sun H."/>
            <person name="Tunlid A."/>
            <person name="Henrissat B."/>
            <person name="Grigoriev I.V."/>
            <person name="Hibbett D.S."/>
            <person name="Martin F."/>
            <person name="Nordberg H.P."/>
            <person name="Cantor M.N."/>
            <person name="Hua S.X."/>
        </authorList>
    </citation>
    <scope>NUCLEOTIDE SEQUENCE [LARGE SCALE GENOMIC DNA]</scope>
    <source>
        <strain evidence="4 5">Zn</strain>
    </source>
</reference>
<feature type="transmembrane region" description="Helical" evidence="2">
    <location>
        <begin position="72"/>
        <end position="93"/>
    </location>
</feature>
<evidence type="ECO:0000256" key="1">
    <source>
        <dbReference type="SAM" id="MobiDB-lite"/>
    </source>
</evidence>
<feature type="compositionally biased region" description="Low complexity" evidence="1">
    <location>
        <begin position="23"/>
        <end position="36"/>
    </location>
</feature>
<dbReference type="InParanoid" id="A0A0C3HP08"/>
<feature type="region of interest" description="Disordered" evidence="1">
    <location>
        <begin position="241"/>
        <end position="278"/>
    </location>
</feature>
<feature type="region of interest" description="Disordered" evidence="1">
    <location>
        <begin position="1"/>
        <end position="44"/>
    </location>
</feature>
<sequence length="302" mass="33037">MNNDPTPPPAEDNLPRVSTPENASGSESAPTTAAAAEQDEVSPAQSRALKRAEAQFEKKLEFINSLMKSLDVLIYMELCILYYMDCSLFYFLLRVIPQMTFLTPKPNVSPPLLVNYFGAIYVPTILCILLHILTARPEAGEAMRGYLHGGVIIDLIGYKGPTSKLHLLCLDLLVFALQCLMLTVQVELKMVKMILAVVRSNPVSGSQPGVQVVSAQDHDAEEQGIVREGILNTGDIEMRALSPRVDGPSSHDGTETGGDHDHQQLLEDSPPQNDADQDNILDAMWSGSAIIADFHVISTIQR</sequence>
<dbReference type="InterPro" id="IPR013715">
    <property type="entry name" value="DUF1746"/>
</dbReference>
<name>A0A0C3HP08_OIDMZ</name>
<dbReference type="AlphaFoldDB" id="A0A0C3HP08"/>
<reference evidence="5" key="2">
    <citation type="submission" date="2015-01" db="EMBL/GenBank/DDBJ databases">
        <title>Evolutionary Origins and Diversification of the Mycorrhizal Mutualists.</title>
        <authorList>
            <consortium name="DOE Joint Genome Institute"/>
            <consortium name="Mycorrhizal Genomics Consortium"/>
            <person name="Kohler A."/>
            <person name="Kuo A."/>
            <person name="Nagy L.G."/>
            <person name="Floudas D."/>
            <person name="Copeland A."/>
            <person name="Barry K.W."/>
            <person name="Cichocki N."/>
            <person name="Veneault-Fourrey C."/>
            <person name="LaButti K."/>
            <person name="Lindquist E.A."/>
            <person name="Lipzen A."/>
            <person name="Lundell T."/>
            <person name="Morin E."/>
            <person name="Murat C."/>
            <person name="Riley R."/>
            <person name="Ohm R."/>
            <person name="Sun H."/>
            <person name="Tunlid A."/>
            <person name="Henrissat B."/>
            <person name="Grigoriev I.V."/>
            <person name="Hibbett D.S."/>
            <person name="Martin F."/>
        </authorList>
    </citation>
    <scope>NUCLEOTIDE SEQUENCE [LARGE SCALE GENOMIC DNA]</scope>
    <source>
        <strain evidence="5">Zn</strain>
    </source>
</reference>
<feature type="transmembrane region" description="Helical" evidence="2">
    <location>
        <begin position="113"/>
        <end position="133"/>
    </location>
</feature>
<dbReference type="Proteomes" id="UP000054321">
    <property type="component" value="Unassembled WGS sequence"/>
</dbReference>
<proteinExistence type="predicted"/>
<keyword evidence="2" id="KW-0812">Transmembrane</keyword>
<keyword evidence="2" id="KW-1133">Transmembrane helix</keyword>
<keyword evidence="2" id="KW-0472">Membrane</keyword>
<dbReference type="HOGENOM" id="CLU_052067_0_0_1"/>
<evidence type="ECO:0000256" key="2">
    <source>
        <dbReference type="SAM" id="Phobius"/>
    </source>
</evidence>
<dbReference type="GO" id="GO:0005783">
    <property type="term" value="C:endoplasmic reticulum"/>
    <property type="evidence" value="ECO:0007669"/>
    <property type="project" value="TreeGrafter"/>
</dbReference>
<dbReference type="EMBL" id="KN832873">
    <property type="protein sequence ID" value="KIN04042.1"/>
    <property type="molecule type" value="Genomic_DNA"/>
</dbReference>
<accession>A0A0C3HP08</accession>
<gene>
    <name evidence="4" type="ORF">OIDMADRAFT_86528</name>
</gene>
<dbReference type="PANTHER" id="PTHR39405:SF1">
    <property type="entry name" value="DSC E3 UBIQUITIN LIGASE COMPLEX SUBUNIT 4"/>
    <property type="match status" value="1"/>
</dbReference>
<protein>
    <recommendedName>
        <fullName evidence="3">DUF1746 domain-containing protein</fullName>
    </recommendedName>
</protein>
<keyword evidence="5" id="KW-1185">Reference proteome</keyword>
<dbReference type="GO" id="GO:0032933">
    <property type="term" value="P:SREBP signaling pathway"/>
    <property type="evidence" value="ECO:0007669"/>
    <property type="project" value="InterPro"/>
</dbReference>
<feature type="non-terminal residue" evidence="4">
    <location>
        <position position="302"/>
    </location>
</feature>
<dbReference type="PANTHER" id="PTHR39405">
    <property type="entry name" value="DSC E3 UBIQUITIN LIGASE COMPLEX SUBUNIT 4"/>
    <property type="match status" value="1"/>
</dbReference>
<dbReference type="Pfam" id="PF08508">
    <property type="entry name" value="DUF1746"/>
    <property type="match status" value="1"/>
</dbReference>
<feature type="domain" description="DUF1746" evidence="3">
    <location>
        <begin position="69"/>
        <end position="181"/>
    </location>
</feature>
<dbReference type="OrthoDB" id="5428737at2759"/>
<dbReference type="STRING" id="913774.A0A0C3HP08"/>